<proteinExistence type="predicted"/>
<dbReference type="SUPFAM" id="SSF53474">
    <property type="entry name" value="alpha/beta-Hydrolases"/>
    <property type="match status" value="1"/>
</dbReference>
<reference evidence="1" key="1">
    <citation type="submission" date="2015-10" db="EMBL/GenBank/DDBJ databases">
        <title>Description of Candidatus Tenderia electrophaga gen. nov, sp. nov., an Uncultivated Electroautotroph from a Biocathode Enrichment.</title>
        <authorList>
            <person name="Eddie B.J."/>
            <person name="Malanoski A.P."/>
            <person name="Wang Z."/>
            <person name="Hall R.J."/>
            <person name="Oh S.D."/>
            <person name="Heiner C."/>
            <person name="Lin B."/>
            <person name="Strycharz-Glaven S.M."/>
        </authorList>
    </citation>
    <scope>NUCLEOTIDE SEQUENCE [LARGE SCALE GENOMIC DNA]</scope>
    <source>
        <strain evidence="1">NRL1</strain>
    </source>
</reference>
<gene>
    <name evidence="1" type="ORF">Tel_16380</name>
</gene>
<dbReference type="Proteomes" id="UP000055136">
    <property type="component" value="Chromosome"/>
</dbReference>
<keyword evidence="2" id="KW-1185">Reference proteome</keyword>
<dbReference type="Gene3D" id="3.40.50.1820">
    <property type="entry name" value="alpha/beta hydrolase"/>
    <property type="match status" value="1"/>
</dbReference>
<evidence type="ECO:0000313" key="2">
    <source>
        <dbReference type="Proteomes" id="UP000055136"/>
    </source>
</evidence>
<protein>
    <recommendedName>
        <fullName evidence="3">DUF3530 family protein</fullName>
    </recommendedName>
</protein>
<dbReference type="STRING" id="1748243.Tel_16380"/>
<dbReference type="KEGG" id="tee:Tel_16380"/>
<dbReference type="InterPro" id="IPR022529">
    <property type="entry name" value="DUF3530"/>
</dbReference>
<dbReference type="EMBL" id="CP013099">
    <property type="protein sequence ID" value="ALP54601.1"/>
    <property type="molecule type" value="Genomic_DNA"/>
</dbReference>
<evidence type="ECO:0008006" key="3">
    <source>
        <dbReference type="Google" id="ProtNLM"/>
    </source>
</evidence>
<evidence type="ECO:0000313" key="1">
    <source>
        <dbReference type="EMBL" id="ALP54601.1"/>
    </source>
</evidence>
<name>A0A0S2THE4_9GAMM</name>
<sequence length="322" mass="35054">MNSRNNSCFFGGTAQNAWLWRRASYITICFRRIISARAGVAWALTLGLLGASPLAWSNAVELGKALEQGLENGQAAWLDDGQGKFFAVFNPDLSGQPKGGVIILPDADSHPDKPQVIRPLRDRLPLHGWATLAIQLPPLDRPAGYLKQRASIDERINAAITYMRNNGFDNLVLLGHGSGAMAASQYLSSQSSEFIRAFVAISLGVLHGQAKDDSIPGQLETINLPILDIFGGNDLEYVTGTARQRALAAKVSSDSATRTNQLEAYRHSAIAKSSNQKSQGYISYRQIRIDGASHDFSGAEIMLARRIIGWLERHAKGVSVNR</sequence>
<dbReference type="AlphaFoldDB" id="A0A0S2THE4"/>
<accession>A0A0S2THE4</accession>
<dbReference type="Pfam" id="PF12048">
    <property type="entry name" value="DUF3530"/>
    <property type="match status" value="2"/>
</dbReference>
<dbReference type="InterPro" id="IPR029058">
    <property type="entry name" value="AB_hydrolase_fold"/>
</dbReference>
<organism evidence="1 2">
    <name type="scientific">Candidatus Tenderia electrophaga</name>
    <dbReference type="NCBI Taxonomy" id="1748243"/>
    <lineage>
        <taxon>Bacteria</taxon>
        <taxon>Pseudomonadati</taxon>
        <taxon>Pseudomonadota</taxon>
        <taxon>Gammaproteobacteria</taxon>
        <taxon>Candidatus Tenderiales</taxon>
        <taxon>Candidatus Tenderiaceae</taxon>
        <taxon>Candidatus Tenderia</taxon>
    </lineage>
</organism>